<dbReference type="InterPro" id="IPR029759">
    <property type="entry name" value="GPX_AS"/>
</dbReference>
<evidence type="ECO:0000259" key="6">
    <source>
        <dbReference type="PROSITE" id="PS51352"/>
    </source>
</evidence>
<evidence type="ECO:0000313" key="8">
    <source>
        <dbReference type="Proteomes" id="UP000619238"/>
    </source>
</evidence>
<dbReference type="PRINTS" id="PR01011">
    <property type="entry name" value="GLUTPROXDASE"/>
</dbReference>
<dbReference type="RefSeq" id="WP_187561088.1">
    <property type="nucleotide sequence ID" value="NZ_JACGWS010000002.1"/>
</dbReference>
<organism evidence="7 8">
    <name type="scientific">Kordia aestuariivivens</name>
    <dbReference type="NCBI Taxonomy" id="2759037"/>
    <lineage>
        <taxon>Bacteria</taxon>
        <taxon>Pseudomonadati</taxon>
        <taxon>Bacteroidota</taxon>
        <taxon>Flavobacteriia</taxon>
        <taxon>Flavobacteriales</taxon>
        <taxon>Flavobacteriaceae</taxon>
        <taxon>Kordia</taxon>
    </lineage>
</organism>
<dbReference type="InterPro" id="IPR036249">
    <property type="entry name" value="Thioredoxin-like_sf"/>
</dbReference>
<sequence>MRVFILVLVLCAVSCTSKPSNEKAKDMASTQEKTTKKTPEKIMEKGSIHQFTVKDIAGKDFKLADLKGKKVLIVNTASECGLTPQYEQLQEVYETYKNKNFTIIGFPANNFGAQEPGSDQQIAKFCKANFGVTFPMMSKISVKGDDMHEVYKFLTQKSQNGLQDSEVAWNFQKYLINAKGELEKVISPQTLPNDESILSWIEQ</sequence>
<evidence type="ECO:0000313" key="7">
    <source>
        <dbReference type="EMBL" id="MBC8754051.1"/>
    </source>
</evidence>
<proteinExistence type="inferred from homology"/>
<comment type="similarity">
    <text evidence="1 4">Belongs to the glutathione peroxidase family.</text>
</comment>
<dbReference type="InterPro" id="IPR013766">
    <property type="entry name" value="Thioredoxin_domain"/>
</dbReference>
<dbReference type="PANTHER" id="PTHR11592">
    <property type="entry name" value="GLUTATHIONE PEROXIDASE"/>
    <property type="match status" value="1"/>
</dbReference>
<dbReference type="PIRSF" id="PIRSF000303">
    <property type="entry name" value="Glutathion_perox"/>
    <property type="match status" value="1"/>
</dbReference>
<comment type="caution">
    <text evidence="7">The sequence shown here is derived from an EMBL/GenBank/DDBJ whole genome shotgun (WGS) entry which is preliminary data.</text>
</comment>
<feature type="region of interest" description="Disordered" evidence="5">
    <location>
        <begin position="19"/>
        <end position="39"/>
    </location>
</feature>
<protein>
    <recommendedName>
        <fullName evidence="4">Glutathione peroxidase</fullName>
    </recommendedName>
</protein>
<keyword evidence="3 4" id="KW-0560">Oxidoreductase</keyword>
<accession>A0ABR7Q646</accession>
<dbReference type="EMBL" id="JACGWS010000002">
    <property type="protein sequence ID" value="MBC8754051.1"/>
    <property type="molecule type" value="Genomic_DNA"/>
</dbReference>
<evidence type="ECO:0000256" key="4">
    <source>
        <dbReference type="RuleBase" id="RU000499"/>
    </source>
</evidence>
<dbReference type="PROSITE" id="PS51355">
    <property type="entry name" value="GLUTATHIONE_PEROXID_3"/>
    <property type="match status" value="1"/>
</dbReference>
<gene>
    <name evidence="7" type="ORF">H2O64_05170</name>
</gene>
<name>A0ABR7Q646_9FLAO</name>
<dbReference type="PROSITE" id="PS00460">
    <property type="entry name" value="GLUTATHIONE_PEROXID_1"/>
    <property type="match status" value="1"/>
</dbReference>
<dbReference type="GO" id="GO:0004601">
    <property type="term" value="F:peroxidase activity"/>
    <property type="evidence" value="ECO:0007669"/>
    <property type="project" value="UniProtKB-KW"/>
</dbReference>
<evidence type="ECO:0000256" key="3">
    <source>
        <dbReference type="ARBA" id="ARBA00023002"/>
    </source>
</evidence>
<dbReference type="SUPFAM" id="SSF52833">
    <property type="entry name" value="Thioredoxin-like"/>
    <property type="match status" value="1"/>
</dbReference>
<reference evidence="7 8" key="1">
    <citation type="submission" date="2020-07" db="EMBL/GenBank/DDBJ databases">
        <title>Description of Kordia aestuariivivens sp. nov., isolated from a tidal flat.</title>
        <authorList>
            <person name="Park S."/>
            <person name="Yoon J.-H."/>
        </authorList>
    </citation>
    <scope>NUCLEOTIDE SEQUENCE [LARGE SCALE GENOMIC DNA]</scope>
    <source>
        <strain evidence="7 8">YSTF-M3</strain>
    </source>
</reference>
<keyword evidence="8" id="KW-1185">Reference proteome</keyword>
<feature type="domain" description="Thioredoxin" evidence="6">
    <location>
        <begin position="42"/>
        <end position="203"/>
    </location>
</feature>
<dbReference type="CDD" id="cd00340">
    <property type="entry name" value="GSH_Peroxidase"/>
    <property type="match status" value="1"/>
</dbReference>
<dbReference type="Pfam" id="PF00255">
    <property type="entry name" value="GSHPx"/>
    <property type="match status" value="1"/>
</dbReference>
<dbReference type="Gene3D" id="3.40.30.10">
    <property type="entry name" value="Glutaredoxin"/>
    <property type="match status" value="1"/>
</dbReference>
<evidence type="ECO:0000256" key="2">
    <source>
        <dbReference type="ARBA" id="ARBA00022559"/>
    </source>
</evidence>
<dbReference type="InterPro" id="IPR000889">
    <property type="entry name" value="Glutathione_peroxidase"/>
</dbReference>
<evidence type="ECO:0000256" key="5">
    <source>
        <dbReference type="SAM" id="MobiDB-lite"/>
    </source>
</evidence>
<dbReference type="PANTHER" id="PTHR11592:SF78">
    <property type="entry name" value="GLUTATHIONE PEROXIDASE"/>
    <property type="match status" value="1"/>
</dbReference>
<dbReference type="Proteomes" id="UP000619238">
    <property type="component" value="Unassembled WGS sequence"/>
</dbReference>
<keyword evidence="2 4" id="KW-0575">Peroxidase</keyword>
<dbReference type="PROSITE" id="PS51352">
    <property type="entry name" value="THIOREDOXIN_2"/>
    <property type="match status" value="1"/>
</dbReference>
<evidence type="ECO:0000256" key="1">
    <source>
        <dbReference type="ARBA" id="ARBA00006926"/>
    </source>
</evidence>